<evidence type="ECO:0000256" key="2">
    <source>
        <dbReference type="ARBA" id="ARBA00023015"/>
    </source>
</evidence>
<gene>
    <name evidence="7" type="ORF">CWC46_18845</name>
    <name evidence="8" type="ORF">Ser39006_018845</name>
</gene>
<evidence type="ECO:0000313" key="8">
    <source>
        <dbReference type="EMBL" id="AUH06002.1"/>
    </source>
</evidence>
<dbReference type="GO" id="GO:0003677">
    <property type="term" value="F:DNA binding"/>
    <property type="evidence" value="ECO:0007669"/>
    <property type="project" value="UniProtKB-UniRule"/>
</dbReference>
<reference evidence="8" key="2">
    <citation type="submission" date="2013-09" db="EMBL/GenBank/DDBJ databases">
        <authorList>
            <person name="Wang G."/>
            <person name="Yang Y."/>
            <person name="Su Y."/>
        </authorList>
    </citation>
    <scope>NUCLEOTIDE SEQUENCE</scope>
    <source>
        <strain evidence="8">ATCC 39006</strain>
    </source>
</reference>
<keyword evidence="9" id="KW-1185">Reference proteome</keyword>
<evidence type="ECO:0000313" key="9">
    <source>
        <dbReference type="Proteomes" id="UP000017700"/>
    </source>
</evidence>
<dbReference type="Pfam" id="PF08361">
    <property type="entry name" value="TetR_C_2"/>
    <property type="match status" value="1"/>
</dbReference>
<dbReference type="Gene3D" id="1.10.357.10">
    <property type="entry name" value="Tetracycline Repressor, domain 2"/>
    <property type="match status" value="1"/>
</dbReference>
<dbReference type="FunFam" id="1.10.357.10:FF:000003">
    <property type="entry name" value="HTH-type transcriptional regulator AcrR"/>
    <property type="match status" value="1"/>
</dbReference>
<dbReference type="GO" id="GO:0003700">
    <property type="term" value="F:DNA-binding transcription factor activity"/>
    <property type="evidence" value="ECO:0007669"/>
    <property type="project" value="UniProtKB-ARBA"/>
</dbReference>
<sequence length="213" mass="24726">MARKTKRQAQETKIQIMDAALYLFSECGVSSTSLSDIAIAAGVTRGAIYWHFKNKAELFDEIWARAESKITDFKTEYQAKFPNNPLHVMREMLIYILRLTESDPGWRSMMEIIFHKCEFVGEMAPLYNGRKELYLDCYLQIEENLEHCIRQGLLPINLHVRRAAIVTRAYISGIMENWLFMPSSFNLKQESPLLVDILIDMLRTSPALRGQRE</sequence>
<dbReference type="PANTHER" id="PTHR43479">
    <property type="entry name" value="ACREF/ENVCD OPERON REPRESSOR-RELATED"/>
    <property type="match status" value="1"/>
</dbReference>
<feature type="DNA-binding region" description="H-T-H motif" evidence="5">
    <location>
        <begin position="33"/>
        <end position="52"/>
    </location>
</feature>
<dbReference type="EMBL" id="CP025084">
    <property type="protein sequence ID" value="AUH06002.1"/>
    <property type="molecule type" value="Genomic_DNA"/>
</dbReference>
<evidence type="ECO:0000256" key="1">
    <source>
        <dbReference type="ARBA" id="ARBA00022491"/>
    </source>
</evidence>
<dbReference type="GO" id="GO:0009410">
    <property type="term" value="P:response to xenobiotic stimulus"/>
    <property type="evidence" value="ECO:0007669"/>
    <property type="project" value="UniProtKB-ARBA"/>
</dbReference>
<dbReference type="PRINTS" id="PR00455">
    <property type="entry name" value="HTHTETR"/>
</dbReference>
<dbReference type="SUPFAM" id="SSF48498">
    <property type="entry name" value="Tetracyclin repressor-like, C-terminal domain"/>
    <property type="match status" value="1"/>
</dbReference>
<reference evidence="8 9" key="1">
    <citation type="journal article" date="2013" name="Genome Announc.">
        <title>Draft genome sequence of Serratia sp. strain ATCC 39006, a model bacterium for analysis of the biosynthesis and regulation of prodigiosin, a carbapenem, and gas vesicles.</title>
        <authorList>
            <person name="Fineran P.C."/>
            <person name="Iglesias Cans M.C."/>
            <person name="Ramsay J.P."/>
            <person name="Wilf N.M."/>
            <person name="Cossyleon D."/>
            <person name="McNeil M.B."/>
            <person name="Williamson N.R."/>
            <person name="Monson R.E."/>
            <person name="Becher S.A."/>
            <person name="Stanton J.A."/>
            <person name="Brugger K."/>
            <person name="Brown S.D."/>
            <person name="Salmond G.P."/>
        </authorList>
    </citation>
    <scope>NUCLEOTIDE SEQUENCE [LARGE SCALE GENOMIC DNA]</scope>
    <source>
        <strain evidence="8">ATCC 39006</strain>
        <strain evidence="9">ATCC 39006 / SC 11482</strain>
    </source>
</reference>
<dbReference type="AlphaFoldDB" id="A0A2I5TN59"/>
<keyword evidence="1" id="KW-0678">Repressor</keyword>
<dbReference type="RefSeq" id="WP_021014996.1">
    <property type="nucleotide sequence ID" value="NZ_CP025084.1"/>
</dbReference>
<dbReference type="OrthoDB" id="5816932at2"/>
<evidence type="ECO:0000313" key="10">
    <source>
        <dbReference type="Proteomes" id="UP000233778"/>
    </source>
</evidence>
<feature type="domain" description="HTH tetR-type" evidence="6">
    <location>
        <begin position="10"/>
        <end position="70"/>
    </location>
</feature>
<dbReference type="KEGG" id="serq:CWC46_18845"/>
<dbReference type="STRING" id="104623.Ser39006_01729"/>
<reference evidence="8" key="4">
    <citation type="submission" date="2017-11" db="EMBL/GenBank/DDBJ databases">
        <title>Complete genome sequence of Serratia sp. ATCC 39006.</title>
        <authorList>
            <person name="Hampton H.G."/>
            <person name="Jackson S.A."/>
            <person name="Jauregui R."/>
            <person name="Poulter G.T.M."/>
            <person name="Salmond G.P.C."/>
            <person name="Fineran P.C."/>
        </authorList>
    </citation>
    <scope>NUCLEOTIDE SEQUENCE</scope>
    <source>
        <strain evidence="8">ATCC 39006</strain>
    </source>
</reference>
<accession>A0A2I5TN59</accession>
<dbReference type="InterPro" id="IPR023772">
    <property type="entry name" value="DNA-bd_HTH_TetR-type_CS"/>
</dbReference>
<dbReference type="Pfam" id="PF00440">
    <property type="entry name" value="TetR_N"/>
    <property type="match status" value="1"/>
</dbReference>
<evidence type="ECO:0000256" key="3">
    <source>
        <dbReference type="ARBA" id="ARBA00023125"/>
    </source>
</evidence>
<reference evidence="7 10" key="3">
    <citation type="submission" date="2017-11" db="EMBL/GenBank/DDBJ databases">
        <title>Complete genome sequence of Serratia sp. ATCC 39006 LacA.</title>
        <authorList>
            <person name="Hampton H.G."/>
            <person name="Jackson S.A."/>
            <person name="Jauregui R."/>
            <person name="Poulter G.T.M."/>
            <person name="Salmond G.P.C."/>
            <person name="Fineran P.C."/>
        </authorList>
    </citation>
    <scope>NUCLEOTIDE SEQUENCE [LARGE SCALE GENOMIC DNA]</scope>
    <source>
        <strain evidence="7 10">ATCC 39006</strain>
    </source>
</reference>
<protein>
    <submittedName>
        <fullName evidence="8">DNA-binding transcriptional repressor AcrR</fullName>
    </submittedName>
</protein>
<organism evidence="8 9">
    <name type="scientific">Serratia sp. (strain ATCC 39006)</name>
    <name type="common">Prodigiosinella confusarubida</name>
    <dbReference type="NCBI Taxonomy" id="104623"/>
    <lineage>
        <taxon>Bacteria</taxon>
        <taxon>Pseudomonadati</taxon>
        <taxon>Pseudomonadota</taxon>
        <taxon>Gammaproteobacteria</taxon>
        <taxon>Enterobacterales</taxon>
        <taxon>Pectobacteriaceae</taxon>
        <taxon>Prodigiosinella</taxon>
    </lineage>
</organism>
<dbReference type="PROSITE" id="PS50977">
    <property type="entry name" value="HTH_TETR_2"/>
    <property type="match status" value="1"/>
</dbReference>
<dbReference type="GO" id="GO:0045892">
    <property type="term" value="P:negative regulation of DNA-templated transcription"/>
    <property type="evidence" value="ECO:0007669"/>
    <property type="project" value="UniProtKB-ARBA"/>
</dbReference>
<proteinExistence type="predicted"/>
<dbReference type="KEGG" id="sera:Ser39006_018845"/>
<evidence type="ECO:0000259" key="6">
    <source>
        <dbReference type="PROSITE" id="PS50977"/>
    </source>
</evidence>
<keyword evidence="4" id="KW-0804">Transcription</keyword>
<dbReference type="SUPFAM" id="SSF46689">
    <property type="entry name" value="Homeodomain-like"/>
    <property type="match status" value="1"/>
</dbReference>
<dbReference type="PANTHER" id="PTHR43479:SF11">
    <property type="entry name" value="ACREF_ENVCD OPERON REPRESSOR-RELATED"/>
    <property type="match status" value="1"/>
</dbReference>
<dbReference type="InterPro" id="IPR013572">
    <property type="entry name" value="Tscrpt_reg_MAATS_C"/>
</dbReference>
<evidence type="ECO:0000313" key="7">
    <source>
        <dbReference type="EMBL" id="AUH01679.1"/>
    </source>
</evidence>
<evidence type="ECO:0000256" key="4">
    <source>
        <dbReference type="ARBA" id="ARBA00023163"/>
    </source>
</evidence>
<keyword evidence="2" id="KW-0805">Transcription regulation</keyword>
<dbReference type="InterPro" id="IPR009057">
    <property type="entry name" value="Homeodomain-like_sf"/>
</dbReference>
<dbReference type="PROSITE" id="PS01081">
    <property type="entry name" value="HTH_TETR_1"/>
    <property type="match status" value="1"/>
</dbReference>
<evidence type="ECO:0000256" key="5">
    <source>
        <dbReference type="PROSITE-ProRule" id="PRU00335"/>
    </source>
</evidence>
<dbReference type="EMBL" id="CP025085">
    <property type="protein sequence ID" value="AUH01679.1"/>
    <property type="molecule type" value="Genomic_DNA"/>
</dbReference>
<dbReference type="InterPro" id="IPR036271">
    <property type="entry name" value="Tet_transcr_reg_TetR-rel_C_sf"/>
</dbReference>
<dbReference type="InterPro" id="IPR001647">
    <property type="entry name" value="HTH_TetR"/>
</dbReference>
<dbReference type="NCBIfam" id="NF007949">
    <property type="entry name" value="PRK10668.1"/>
    <property type="match status" value="1"/>
</dbReference>
<dbReference type="Proteomes" id="UP000017700">
    <property type="component" value="Chromosome"/>
</dbReference>
<dbReference type="Proteomes" id="UP000233778">
    <property type="component" value="Chromosome"/>
</dbReference>
<name>A0A2I5TN59_SERS3</name>
<dbReference type="InterPro" id="IPR050624">
    <property type="entry name" value="HTH-type_Tx_Regulator"/>
</dbReference>
<keyword evidence="3 5" id="KW-0238">DNA-binding</keyword>